<reference evidence="1 2" key="1">
    <citation type="submission" date="2018-06" db="EMBL/GenBank/DDBJ databases">
        <title>Comparative genomics reveals the genomic features of Rhizophagus irregularis, R. cerebriforme, R. diaphanum and Gigaspora rosea, and their symbiotic lifestyle signature.</title>
        <authorList>
            <person name="Morin E."/>
            <person name="San Clemente H."/>
            <person name="Chen E.C.H."/>
            <person name="De La Providencia I."/>
            <person name="Hainaut M."/>
            <person name="Kuo A."/>
            <person name="Kohler A."/>
            <person name="Murat C."/>
            <person name="Tang N."/>
            <person name="Roy S."/>
            <person name="Loubradou J."/>
            <person name="Henrissat B."/>
            <person name="Grigoriev I.V."/>
            <person name="Corradi N."/>
            <person name="Roux C."/>
            <person name="Martin F.M."/>
        </authorList>
    </citation>
    <scope>NUCLEOTIDE SEQUENCE [LARGE SCALE GENOMIC DNA]</scope>
    <source>
        <strain evidence="1 2">DAOM 227022</strain>
    </source>
</reference>
<proteinExistence type="predicted"/>
<protein>
    <submittedName>
        <fullName evidence="1">Uncharacterized protein</fullName>
    </submittedName>
</protein>
<gene>
    <name evidence="1" type="ORF">C1645_841579</name>
</gene>
<comment type="caution">
    <text evidence="1">The sequence shown here is derived from an EMBL/GenBank/DDBJ whole genome shotgun (WGS) entry which is preliminary data.</text>
</comment>
<dbReference type="AlphaFoldDB" id="A0A397S2P0"/>
<name>A0A397S2P0_9GLOM</name>
<dbReference type="Proteomes" id="UP000265703">
    <property type="component" value="Unassembled WGS sequence"/>
</dbReference>
<evidence type="ECO:0000313" key="2">
    <source>
        <dbReference type="Proteomes" id="UP000265703"/>
    </source>
</evidence>
<keyword evidence="2" id="KW-1185">Reference proteome</keyword>
<evidence type="ECO:0000313" key="1">
    <source>
        <dbReference type="EMBL" id="RIA79076.1"/>
    </source>
</evidence>
<sequence>MSNNNNLIESLEVLFSQTFKPITTPHQTLYHSIHSTEKGKSIQKSQNTNYTTPNSFNTLYNPTIENIYTKNGQELIENNFYNAFKIDEIMDIRDISIINQNDLHISFALLQNFQYNTLYEH</sequence>
<accession>A0A397S2P0</accession>
<dbReference type="EMBL" id="QKYT01001583">
    <property type="protein sequence ID" value="RIA79076.1"/>
    <property type="molecule type" value="Genomic_DNA"/>
</dbReference>
<organism evidence="1 2">
    <name type="scientific">Glomus cerebriforme</name>
    <dbReference type="NCBI Taxonomy" id="658196"/>
    <lineage>
        <taxon>Eukaryota</taxon>
        <taxon>Fungi</taxon>
        <taxon>Fungi incertae sedis</taxon>
        <taxon>Mucoromycota</taxon>
        <taxon>Glomeromycotina</taxon>
        <taxon>Glomeromycetes</taxon>
        <taxon>Glomerales</taxon>
        <taxon>Glomeraceae</taxon>
        <taxon>Glomus</taxon>
    </lineage>
</organism>